<dbReference type="EMBL" id="BOOW01000010">
    <property type="protein sequence ID" value="GII91518.1"/>
    <property type="molecule type" value="Genomic_DNA"/>
</dbReference>
<keyword evidence="7" id="KW-1185">Reference proteome</keyword>
<dbReference type="PANTHER" id="PTHR30290">
    <property type="entry name" value="PERIPLASMIC BINDING COMPONENT OF ABC TRANSPORTER"/>
    <property type="match status" value="1"/>
</dbReference>
<keyword evidence="2" id="KW-0813">Transport</keyword>
<organism evidence="6 7">
    <name type="scientific">Sinosporangium siamense</name>
    <dbReference type="NCBI Taxonomy" id="1367973"/>
    <lineage>
        <taxon>Bacteria</taxon>
        <taxon>Bacillati</taxon>
        <taxon>Actinomycetota</taxon>
        <taxon>Actinomycetes</taxon>
        <taxon>Streptosporangiales</taxon>
        <taxon>Streptosporangiaceae</taxon>
        <taxon>Sinosporangium</taxon>
    </lineage>
</organism>
<dbReference type="InterPro" id="IPR000914">
    <property type="entry name" value="SBP_5_dom"/>
</dbReference>
<feature type="chain" id="PRO_5037288384" evidence="4">
    <location>
        <begin position="24"/>
        <end position="513"/>
    </location>
</feature>
<comment type="similarity">
    <text evidence="1">Belongs to the bacterial solute-binding protein 5 family.</text>
</comment>
<reference evidence="6" key="1">
    <citation type="submission" date="2021-01" db="EMBL/GenBank/DDBJ databases">
        <title>Whole genome shotgun sequence of Sinosporangium siamense NBRC 109515.</title>
        <authorList>
            <person name="Komaki H."/>
            <person name="Tamura T."/>
        </authorList>
    </citation>
    <scope>NUCLEOTIDE SEQUENCE</scope>
    <source>
        <strain evidence="6">NBRC 109515</strain>
    </source>
</reference>
<proteinExistence type="inferred from homology"/>
<comment type="caution">
    <text evidence="6">The sequence shown here is derived from an EMBL/GenBank/DDBJ whole genome shotgun (WGS) entry which is preliminary data.</text>
</comment>
<keyword evidence="3 4" id="KW-0732">Signal</keyword>
<keyword evidence="6" id="KW-0808">Transferase</keyword>
<dbReference type="PANTHER" id="PTHR30290:SF9">
    <property type="entry name" value="OLIGOPEPTIDE-BINDING PROTEIN APPA"/>
    <property type="match status" value="1"/>
</dbReference>
<dbReference type="InterPro" id="IPR039424">
    <property type="entry name" value="SBP_5"/>
</dbReference>
<evidence type="ECO:0000259" key="5">
    <source>
        <dbReference type="Pfam" id="PF00496"/>
    </source>
</evidence>
<dbReference type="RefSeq" id="WP_204023111.1">
    <property type="nucleotide sequence ID" value="NZ_BOOW01000010.1"/>
</dbReference>
<name>A0A919V5G2_9ACTN</name>
<sequence>MTRKLLRGLVGLSLAAALTVGCAANETAGGEQTAAGQDQAGGPKGTLKFGTNQKLDDWEPLTKANESYLSLVYEGLLELAPDGITLKPRLATEWKQDNTSVEFTLREGVVFHDGTPFDADAVVTNLERIRSTPSQWQSIMNTVDKITAVDKTHVRVDLKRAAPNFLPNIARRGAYIVSPKALKDGTWKTAPSGTGPWVLQAKESVAGFKTVAAFFDKYYAPQEVGPRRIEMSFVNDPDSLYNSLRSGQFDIAWTNATIAKRAETEGFKTSHFPSVMWSYLMMDQGKGGTFQDPKLRQAMCYALNPKDFIDTQLGGISTIHTQRLREGQVGYSADIKGYPHDVAKAKALMAEIGNPKPSFTFVTYDSQRQIADLFRSQMAEIGVDVKIEVMQFAQFFSVYRSGKYPAALLSGSADTGAYDYYLFRFAKNGPGNPYKVEYPELDKIVDNALKATDPKVEEAEWVKMMKTINDQAFDCGFFEYTGFWAYNPKKIDNIVNTVGNVATFRYKDARILN</sequence>
<dbReference type="GO" id="GO:1904680">
    <property type="term" value="F:peptide transmembrane transporter activity"/>
    <property type="evidence" value="ECO:0007669"/>
    <property type="project" value="TreeGrafter"/>
</dbReference>
<dbReference type="GO" id="GO:0015833">
    <property type="term" value="P:peptide transport"/>
    <property type="evidence" value="ECO:0007669"/>
    <property type="project" value="TreeGrafter"/>
</dbReference>
<feature type="signal peptide" evidence="4">
    <location>
        <begin position="1"/>
        <end position="23"/>
    </location>
</feature>
<gene>
    <name evidence="6" type="ORF">Ssi02_17490</name>
</gene>
<dbReference type="AlphaFoldDB" id="A0A919V5G2"/>
<evidence type="ECO:0000256" key="3">
    <source>
        <dbReference type="ARBA" id="ARBA00022729"/>
    </source>
</evidence>
<dbReference type="InterPro" id="IPR030678">
    <property type="entry name" value="Peptide/Ni-bd"/>
</dbReference>
<dbReference type="GO" id="GO:0043190">
    <property type="term" value="C:ATP-binding cassette (ABC) transporter complex"/>
    <property type="evidence" value="ECO:0007669"/>
    <property type="project" value="InterPro"/>
</dbReference>
<protein>
    <submittedName>
        <fullName evidence="6">Glycosyl transferase</fullName>
    </submittedName>
</protein>
<dbReference type="PROSITE" id="PS51257">
    <property type="entry name" value="PROKAR_LIPOPROTEIN"/>
    <property type="match status" value="1"/>
</dbReference>
<dbReference type="Pfam" id="PF00496">
    <property type="entry name" value="SBP_bac_5"/>
    <property type="match status" value="1"/>
</dbReference>
<dbReference type="Gene3D" id="3.40.190.10">
    <property type="entry name" value="Periplasmic binding protein-like II"/>
    <property type="match status" value="1"/>
</dbReference>
<evidence type="ECO:0000256" key="1">
    <source>
        <dbReference type="ARBA" id="ARBA00005695"/>
    </source>
</evidence>
<accession>A0A919V5G2</accession>
<dbReference type="PIRSF" id="PIRSF002741">
    <property type="entry name" value="MppA"/>
    <property type="match status" value="1"/>
</dbReference>
<dbReference type="GO" id="GO:0016740">
    <property type="term" value="F:transferase activity"/>
    <property type="evidence" value="ECO:0007669"/>
    <property type="project" value="UniProtKB-KW"/>
</dbReference>
<dbReference type="Gene3D" id="3.10.105.10">
    <property type="entry name" value="Dipeptide-binding Protein, Domain 3"/>
    <property type="match status" value="1"/>
</dbReference>
<evidence type="ECO:0000256" key="4">
    <source>
        <dbReference type="SAM" id="SignalP"/>
    </source>
</evidence>
<dbReference type="CDD" id="cd00995">
    <property type="entry name" value="PBP2_NikA_DppA_OppA_like"/>
    <property type="match status" value="1"/>
</dbReference>
<dbReference type="SUPFAM" id="SSF53850">
    <property type="entry name" value="Periplasmic binding protein-like II"/>
    <property type="match status" value="1"/>
</dbReference>
<dbReference type="GO" id="GO:0042597">
    <property type="term" value="C:periplasmic space"/>
    <property type="evidence" value="ECO:0007669"/>
    <property type="project" value="UniProtKB-ARBA"/>
</dbReference>
<feature type="domain" description="Solute-binding protein family 5" evidence="5">
    <location>
        <begin position="86"/>
        <end position="431"/>
    </location>
</feature>
<dbReference type="Proteomes" id="UP000606172">
    <property type="component" value="Unassembled WGS sequence"/>
</dbReference>
<evidence type="ECO:0000313" key="7">
    <source>
        <dbReference type="Proteomes" id="UP000606172"/>
    </source>
</evidence>
<evidence type="ECO:0000313" key="6">
    <source>
        <dbReference type="EMBL" id="GII91518.1"/>
    </source>
</evidence>
<evidence type="ECO:0000256" key="2">
    <source>
        <dbReference type="ARBA" id="ARBA00022448"/>
    </source>
</evidence>